<accession>A0A068Y6K2</accession>
<evidence type="ECO:0000256" key="4">
    <source>
        <dbReference type="ARBA" id="ARBA00023125"/>
    </source>
</evidence>
<evidence type="ECO:0000256" key="6">
    <source>
        <dbReference type="ARBA" id="ARBA00023242"/>
    </source>
</evidence>
<feature type="region of interest" description="Disordered" evidence="9">
    <location>
        <begin position="117"/>
        <end position="182"/>
    </location>
</feature>
<evidence type="ECO:0000256" key="2">
    <source>
        <dbReference type="ARBA" id="ARBA00006503"/>
    </source>
</evidence>
<feature type="compositionally biased region" description="Low complexity" evidence="9">
    <location>
        <begin position="152"/>
        <end position="163"/>
    </location>
</feature>
<protein>
    <submittedName>
        <fullName evidence="11">Homeobox protein</fullName>
    </submittedName>
</protein>
<dbReference type="PANTHER" id="PTHR45882:SF3">
    <property type="entry name" value="PITUITARY HOMEOBOX HOMOLOG PTX1"/>
    <property type="match status" value="1"/>
</dbReference>
<feature type="region of interest" description="Disordered" evidence="9">
    <location>
        <begin position="246"/>
        <end position="289"/>
    </location>
</feature>
<keyword evidence="4 7" id="KW-0238">DNA-binding</keyword>
<keyword evidence="5 7" id="KW-0371">Homeobox</keyword>
<dbReference type="eggNOG" id="KOG0486">
    <property type="taxonomic scope" value="Eukaryota"/>
</dbReference>
<proteinExistence type="inferred from homology"/>
<reference evidence="11" key="2">
    <citation type="submission" date="2015-11" db="EMBL/GenBank/DDBJ databases">
        <authorList>
            <person name="Zhang Y."/>
            <person name="Guo Z."/>
        </authorList>
    </citation>
    <scope>NUCLEOTIDE SEQUENCE</scope>
</reference>
<dbReference type="SUPFAM" id="SSF46689">
    <property type="entry name" value="Homeodomain-like"/>
    <property type="match status" value="1"/>
</dbReference>
<feature type="region of interest" description="Disordered" evidence="9">
    <location>
        <begin position="73"/>
        <end position="103"/>
    </location>
</feature>
<dbReference type="PROSITE" id="PS00027">
    <property type="entry name" value="HOMEOBOX_1"/>
    <property type="match status" value="1"/>
</dbReference>
<evidence type="ECO:0000256" key="9">
    <source>
        <dbReference type="SAM" id="MobiDB-lite"/>
    </source>
</evidence>
<sequence length="567" mass="61826">MQANRQQLLSGDFCLENNTCVFETNPFSANTPTFEAYRSVPSPVMAAIPVSKTGLPKNDKTANMGFGSHLLQSMHESSSQLPPPPSLQPPPLPPPPVLQTPISSTSSMLTTYSLSNLSHHQHRPNPTLTVPKPSSSKSTGSVAKAHESKHVTTTAATNTNTSTGSRRLMNANKRSRRQRTHFTSQQLHELETTFMRNRYPDMNMREELAAWTDLTEGRVRVWFKNRRAKWRKRERHLEALRTNFSHPHHNHVNPHHNPFAPLLLTSPHNSLLPPQQPPNPPPLNPSHQHTNISATAAAAVAMVAWRQTSKPPTSTGFLWPPVRSDEMDSSLQTSVLPPLTSLPPSYPLFASDSAGGFGVKWRDDEGGSDSDDEEEVEDDDQEEETVSRLQQGQDYPPPPLLSFIAKSVIDCHVRYLRLQGVCVTPEVNSSGDTGLMFGDQTVCGYSTLFAQCLCRAGRTQVGGAPLDLPCTSIGNALHAATRGGDALIIRLPLFRQTNVEAVGHHGYTSAIKTTESGNVIAITAPLAAGAGVHAVIKVTGKVAFSLAKDGEFTKICDGLQEAQSDRT</sequence>
<gene>
    <name evidence="11" type="ORF">EmuJ_000509500</name>
</gene>
<dbReference type="Pfam" id="PF00046">
    <property type="entry name" value="Homeodomain"/>
    <property type="match status" value="1"/>
</dbReference>
<keyword evidence="12" id="KW-1185">Reference proteome</keyword>
<reference evidence="11" key="1">
    <citation type="journal article" date="2013" name="Nature">
        <title>The genomes of four tapeworm species reveal adaptations to parasitism.</title>
        <authorList>
            <person name="Tsai I.J."/>
            <person name="Zarowiecki M."/>
            <person name="Holroyd N."/>
            <person name="Garciarrubio A."/>
            <person name="Sanchez-Flores A."/>
            <person name="Brooks K.L."/>
            <person name="Tracey A."/>
            <person name="Bobes R.J."/>
            <person name="Fragoso G."/>
            <person name="Sciutto E."/>
            <person name="Aslett M."/>
            <person name="Beasley H."/>
            <person name="Bennett H.M."/>
            <person name="Cai J."/>
            <person name="Camicia F."/>
            <person name="Clark R."/>
            <person name="Cucher M."/>
            <person name="De Silva N."/>
            <person name="Day T.A."/>
            <person name="Deplazes P."/>
            <person name="Estrada K."/>
            <person name="Fernandez C."/>
            <person name="Holland P.W."/>
            <person name="Hou J."/>
            <person name="Hu S."/>
            <person name="Huckvale T."/>
            <person name="Hung S.S."/>
            <person name="Kamenetzky L."/>
            <person name="Keane J.A."/>
            <person name="Kiss F."/>
            <person name="Koziol U."/>
            <person name="Lambert O."/>
            <person name="Liu K."/>
            <person name="Luo X."/>
            <person name="Luo Y."/>
            <person name="Macchiaroli N."/>
            <person name="Nichol S."/>
            <person name="Paps J."/>
            <person name="Parkinson J."/>
            <person name="Pouchkina-Stantcheva N."/>
            <person name="Riddiford N."/>
            <person name="Rosenzvit M."/>
            <person name="Salinas G."/>
            <person name="Wasmuth J.D."/>
            <person name="Zamanian M."/>
            <person name="Zheng Y."/>
            <person name="Cai X."/>
            <person name="Soberon X."/>
            <person name="Olson P.D."/>
            <person name="Laclette J.P."/>
            <person name="Brehm K."/>
            <person name="Berriman M."/>
            <person name="Garciarrubio A."/>
            <person name="Bobes R.J."/>
            <person name="Fragoso G."/>
            <person name="Sanchez-Flores A."/>
            <person name="Estrada K."/>
            <person name="Cevallos M.A."/>
            <person name="Morett E."/>
            <person name="Gonzalez V."/>
            <person name="Portillo T."/>
            <person name="Ochoa-Leyva A."/>
            <person name="Jose M.V."/>
            <person name="Sciutto E."/>
            <person name="Landa A."/>
            <person name="Jimenez L."/>
            <person name="Valdes V."/>
            <person name="Carrero J.C."/>
            <person name="Larralde C."/>
            <person name="Morales-Montor J."/>
            <person name="Limon-Lason J."/>
            <person name="Soberon X."/>
            <person name="Laclette J.P."/>
        </authorList>
    </citation>
    <scope>NUCLEOTIDE SEQUENCE [LARGE SCALE GENOMIC DNA]</scope>
</reference>
<dbReference type="InterPro" id="IPR017970">
    <property type="entry name" value="Homeobox_CS"/>
</dbReference>
<dbReference type="CDD" id="cd00086">
    <property type="entry name" value="homeodomain"/>
    <property type="match status" value="1"/>
</dbReference>
<dbReference type="STRING" id="6211.A0A068Y6K2"/>
<comment type="subcellular location">
    <subcellularLocation>
        <location evidence="1 7 8">Nucleus</location>
    </subcellularLocation>
</comment>
<organism evidence="11 12">
    <name type="scientific">Echinococcus multilocularis</name>
    <name type="common">Fox tapeworm</name>
    <dbReference type="NCBI Taxonomy" id="6211"/>
    <lineage>
        <taxon>Eukaryota</taxon>
        <taxon>Metazoa</taxon>
        <taxon>Spiralia</taxon>
        <taxon>Lophotrochozoa</taxon>
        <taxon>Platyhelminthes</taxon>
        <taxon>Cestoda</taxon>
        <taxon>Eucestoda</taxon>
        <taxon>Cyclophyllidea</taxon>
        <taxon>Taeniidae</taxon>
        <taxon>Echinococcus</taxon>
    </lineage>
</organism>
<evidence type="ECO:0000256" key="8">
    <source>
        <dbReference type="RuleBase" id="RU000682"/>
    </source>
</evidence>
<dbReference type="OMA" id="NKHAVAN"/>
<feature type="compositionally biased region" description="Pro residues" evidence="9">
    <location>
        <begin position="274"/>
        <end position="284"/>
    </location>
</feature>
<dbReference type="PROSITE" id="PS50071">
    <property type="entry name" value="HOMEOBOX_2"/>
    <property type="match status" value="1"/>
</dbReference>
<name>A0A068Y6K2_ECHMU</name>
<dbReference type="EMBL" id="LN902843">
    <property type="protein sequence ID" value="CDS37812.1"/>
    <property type="molecule type" value="Genomic_DNA"/>
</dbReference>
<evidence type="ECO:0000256" key="1">
    <source>
        <dbReference type="ARBA" id="ARBA00004123"/>
    </source>
</evidence>
<feature type="region of interest" description="Disordered" evidence="9">
    <location>
        <begin position="357"/>
        <end position="397"/>
    </location>
</feature>
<evidence type="ECO:0000259" key="10">
    <source>
        <dbReference type="PROSITE" id="PS50071"/>
    </source>
</evidence>
<evidence type="ECO:0000256" key="3">
    <source>
        <dbReference type="ARBA" id="ARBA00022473"/>
    </source>
</evidence>
<dbReference type="InterPro" id="IPR001356">
    <property type="entry name" value="HD"/>
</dbReference>
<dbReference type="GO" id="GO:0000981">
    <property type="term" value="F:DNA-binding transcription factor activity, RNA polymerase II-specific"/>
    <property type="evidence" value="ECO:0007669"/>
    <property type="project" value="InterPro"/>
</dbReference>
<dbReference type="Gene3D" id="1.10.10.60">
    <property type="entry name" value="Homeodomain-like"/>
    <property type="match status" value="1"/>
</dbReference>
<keyword evidence="3" id="KW-0217">Developmental protein</keyword>
<dbReference type="FunFam" id="1.10.10.60:FF:000679">
    <property type="entry name" value="Homeobox protein aristaless"/>
    <property type="match status" value="1"/>
</dbReference>
<dbReference type="PANTHER" id="PTHR45882">
    <property type="entry name" value="PITUITARY HOMEOBOX HOMOLOG PTX1"/>
    <property type="match status" value="1"/>
</dbReference>
<feature type="compositionally biased region" description="Polar residues" evidence="9">
    <location>
        <begin position="124"/>
        <end position="141"/>
    </location>
</feature>
<feature type="domain" description="Homeobox" evidence="10">
    <location>
        <begin position="173"/>
        <end position="233"/>
    </location>
</feature>
<dbReference type="InterPro" id="IPR009057">
    <property type="entry name" value="Homeodomain-like_sf"/>
</dbReference>
<dbReference type="GO" id="GO:0005634">
    <property type="term" value="C:nucleus"/>
    <property type="evidence" value="ECO:0007669"/>
    <property type="project" value="UniProtKB-SubCell"/>
</dbReference>
<evidence type="ECO:0000256" key="7">
    <source>
        <dbReference type="PROSITE-ProRule" id="PRU00108"/>
    </source>
</evidence>
<feature type="compositionally biased region" description="Acidic residues" evidence="9">
    <location>
        <begin position="366"/>
        <end position="384"/>
    </location>
</feature>
<evidence type="ECO:0000313" key="12">
    <source>
        <dbReference type="Proteomes" id="UP000017246"/>
    </source>
</evidence>
<comment type="similarity">
    <text evidence="2">Belongs to the paired homeobox family. Bicoid subfamily.</text>
</comment>
<feature type="compositionally biased region" description="Pro residues" evidence="9">
    <location>
        <begin position="81"/>
        <end position="98"/>
    </location>
</feature>
<dbReference type="Proteomes" id="UP000017246">
    <property type="component" value="Unassembled WGS sequence"/>
</dbReference>
<keyword evidence="6 7" id="KW-0539">Nucleus</keyword>
<evidence type="ECO:0000313" key="11">
    <source>
        <dbReference type="EMBL" id="CDS37812.1"/>
    </source>
</evidence>
<dbReference type="GO" id="GO:0000978">
    <property type="term" value="F:RNA polymerase II cis-regulatory region sequence-specific DNA binding"/>
    <property type="evidence" value="ECO:0007669"/>
    <property type="project" value="TreeGrafter"/>
</dbReference>
<dbReference type="AlphaFoldDB" id="A0A068Y6K2"/>
<feature type="DNA-binding region" description="Homeobox" evidence="7">
    <location>
        <begin position="175"/>
        <end position="234"/>
    </location>
</feature>
<dbReference type="OrthoDB" id="6159439at2759"/>
<dbReference type="GO" id="GO:0009653">
    <property type="term" value="P:anatomical structure morphogenesis"/>
    <property type="evidence" value="ECO:0007669"/>
    <property type="project" value="TreeGrafter"/>
</dbReference>
<evidence type="ECO:0000256" key="5">
    <source>
        <dbReference type="ARBA" id="ARBA00023155"/>
    </source>
</evidence>
<dbReference type="SMART" id="SM00389">
    <property type="entry name" value="HOX"/>
    <property type="match status" value="1"/>
</dbReference>